<feature type="domain" description="Mechanosensitive ion channel transmembrane helices 2/3" evidence="10">
    <location>
        <begin position="79"/>
        <end position="118"/>
    </location>
</feature>
<protein>
    <submittedName>
        <fullName evidence="11">Mechanosensitive ion channel family protein</fullName>
    </submittedName>
</protein>
<dbReference type="InterPro" id="IPR011014">
    <property type="entry name" value="MscS_channel_TM-2"/>
</dbReference>
<dbReference type="InterPro" id="IPR045276">
    <property type="entry name" value="YbiO_bact"/>
</dbReference>
<dbReference type="Pfam" id="PF21088">
    <property type="entry name" value="MS_channel_1st"/>
    <property type="match status" value="1"/>
</dbReference>
<keyword evidence="6 7" id="KW-0472">Membrane</keyword>
<dbReference type="Gene3D" id="2.30.30.60">
    <property type="match status" value="1"/>
</dbReference>
<dbReference type="Pfam" id="PF00924">
    <property type="entry name" value="MS_channel_2nd"/>
    <property type="match status" value="1"/>
</dbReference>
<comment type="subcellular location">
    <subcellularLocation>
        <location evidence="1">Cell membrane</location>
        <topology evidence="1">Multi-pass membrane protein</topology>
    </subcellularLocation>
</comment>
<reference evidence="12" key="1">
    <citation type="submission" date="2017-09" db="EMBL/GenBank/DDBJ databases">
        <title>Depth-based differentiation of microbial function through sediment-hosted aquifers and enrichment of novel symbionts in the deep terrestrial subsurface.</title>
        <authorList>
            <person name="Probst A.J."/>
            <person name="Ladd B."/>
            <person name="Jarett J.K."/>
            <person name="Geller-Mcgrath D.E."/>
            <person name="Sieber C.M.K."/>
            <person name="Emerson J.B."/>
            <person name="Anantharaman K."/>
            <person name="Thomas B.C."/>
            <person name="Malmstrom R."/>
            <person name="Stieglmeier M."/>
            <person name="Klingl A."/>
            <person name="Woyke T."/>
            <person name="Ryan C.M."/>
            <person name="Banfield J.F."/>
        </authorList>
    </citation>
    <scope>NUCLEOTIDE SEQUENCE [LARGE SCALE GENOMIC DNA]</scope>
</reference>
<dbReference type="InterPro" id="IPR011066">
    <property type="entry name" value="MscS_channel_C_sf"/>
</dbReference>
<dbReference type="Proteomes" id="UP000229315">
    <property type="component" value="Unassembled WGS sequence"/>
</dbReference>
<dbReference type="PANTHER" id="PTHR30460:SF0">
    <property type="entry name" value="MODERATE CONDUCTANCE MECHANOSENSITIVE CHANNEL YBIO"/>
    <property type="match status" value="1"/>
</dbReference>
<keyword evidence="4 7" id="KW-0812">Transmembrane</keyword>
<proteinExistence type="inferred from homology"/>
<organism evidence="11 12">
    <name type="scientific">Candidatus Kaiserbacteria bacterium CG10_big_fil_rev_8_21_14_0_10_45_20</name>
    <dbReference type="NCBI Taxonomy" id="1974607"/>
    <lineage>
        <taxon>Bacteria</taxon>
        <taxon>Candidatus Kaiseribacteriota</taxon>
    </lineage>
</organism>
<comment type="similarity">
    <text evidence="2">Belongs to the MscS (TC 1.A.23) family.</text>
</comment>
<dbReference type="PANTHER" id="PTHR30460">
    <property type="entry name" value="MODERATE CONDUCTANCE MECHANOSENSITIVE CHANNEL YBIO"/>
    <property type="match status" value="1"/>
</dbReference>
<dbReference type="EMBL" id="PFBH01000020">
    <property type="protein sequence ID" value="PIR84978.1"/>
    <property type="molecule type" value="Genomic_DNA"/>
</dbReference>
<evidence type="ECO:0000313" key="12">
    <source>
        <dbReference type="Proteomes" id="UP000229315"/>
    </source>
</evidence>
<dbReference type="SUPFAM" id="SSF82689">
    <property type="entry name" value="Mechanosensitive channel protein MscS (YggB), C-terminal domain"/>
    <property type="match status" value="1"/>
</dbReference>
<gene>
    <name evidence="11" type="ORF">COU15_03170</name>
</gene>
<feature type="domain" description="Mechanosensitive ion channel MscS C-terminal" evidence="9">
    <location>
        <begin position="189"/>
        <end position="277"/>
    </location>
</feature>
<feature type="transmembrane region" description="Helical" evidence="7">
    <location>
        <begin position="71"/>
        <end position="92"/>
    </location>
</feature>
<dbReference type="SUPFAM" id="SSF82861">
    <property type="entry name" value="Mechanosensitive channel protein MscS (YggB), transmembrane region"/>
    <property type="match status" value="1"/>
</dbReference>
<name>A0A2H0UEX8_9BACT</name>
<evidence type="ECO:0000256" key="4">
    <source>
        <dbReference type="ARBA" id="ARBA00022692"/>
    </source>
</evidence>
<evidence type="ECO:0000259" key="9">
    <source>
        <dbReference type="Pfam" id="PF21082"/>
    </source>
</evidence>
<evidence type="ECO:0000313" key="11">
    <source>
        <dbReference type="EMBL" id="PIR84978.1"/>
    </source>
</evidence>
<evidence type="ECO:0000256" key="2">
    <source>
        <dbReference type="ARBA" id="ARBA00008017"/>
    </source>
</evidence>
<keyword evidence="3" id="KW-1003">Cell membrane</keyword>
<evidence type="ECO:0000256" key="1">
    <source>
        <dbReference type="ARBA" id="ARBA00004651"/>
    </source>
</evidence>
<dbReference type="SUPFAM" id="SSF50182">
    <property type="entry name" value="Sm-like ribonucleoproteins"/>
    <property type="match status" value="1"/>
</dbReference>
<sequence>MNDFLNTYTNSAFGELVLNWIINHGVSIAIALFVAIIGKKFLSRGVEKMIRSIIKRGSGSKEAEEKRENTLIQVINGSLSVLIWVAVALIILSELGIAIGPLLAAAGVAGIAIGFGGQYIIRDIITGLLLLLEEQYRVGDIVCFGTTCGVVENITLRKTTLRDLEGTVHHVPHGGVDRVSNKSKAFARVNITIGVAYDTDIEKVSTVVNEVGSALAEEEEWKDRVRTAPQFLRIDDFADSAVVIRILGETKAGAQWEVAGELRKRLKKAFDKEGIEIPFPQRVIHQTVSKPKTKSKK</sequence>
<dbReference type="InterPro" id="IPR006685">
    <property type="entry name" value="MscS_channel_2nd"/>
</dbReference>
<dbReference type="InterPro" id="IPR049142">
    <property type="entry name" value="MS_channel_1st"/>
</dbReference>
<keyword evidence="5 7" id="KW-1133">Transmembrane helix</keyword>
<dbReference type="Gene3D" id="3.30.70.100">
    <property type="match status" value="1"/>
</dbReference>
<evidence type="ECO:0000256" key="7">
    <source>
        <dbReference type="SAM" id="Phobius"/>
    </source>
</evidence>
<feature type="transmembrane region" description="Helical" evidence="7">
    <location>
        <begin position="20"/>
        <end position="42"/>
    </location>
</feature>
<dbReference type="GO" id="GO:0008381">
    <property type="term" value="F:mechanosensitive monoatomic ion channel activity"/>
    <property type="evidence" value="ECO:0007669"/>
    <property type="project" value="InterPro"/>
</dbReference>
<dbReference type="InterPro" id="IPR023408">
    <property type="entry name" value="MscS_beta-dom_sf"/>
</dbReference>
<dbReference type="AlphaFoldDB" id="A0A2H0UEX8"/>
<comment type="caution">
    <text evidence="11">The sequence shown here is derived from an EMBL/GenBank/DDBJ whole genome shotgun (WGS) entry which is preliminary data.</text>
</comment>
<accession>A0A2H0UEX8</accession>
<dbReference type="Gene3D" id="1.10.287.1260">
    <property type="match status" value="1"/>
</dbReference>
<evidence type="ECO:0000256" key="3">
    <source>
        <dbReference type="ARBA" id="ARBA00022475"/>
    </source>
</evidence>
<evidence type="ECO:0000256" key="6">
    <source>
        <dbReference type="ARBA" id="ARBA00023136"/>
    </source>
</evidence>
<feature type="transmembrane region" description="Helical" evidence="7">
    <location>
        <begin position="98"/>
        <end position="121"/>
    </location>
</feature>
<evidence type="ECO:0000256" key="5">
    <source>
        <dbReference type="ARBA" id="ARBA00022989"/>
    </source>
</evidence>
<evidence type="ECO:0000259" key="8">
    <source>
        <dbReference type="Pfam" id="PF00924"/>
    </source>
</evidence>
<dbReference type="GO" id="GO:0005886">
    <property type="term" value="C:plasma membrane"/>
    <property type="evidence" value="ECO:0007669"/>
    <property type="project" value="UniProtKB-SubCell"/>
</dbReference>
<feature type="domain" description="Mechanosensitive ion channel MscS" evidence="8">
    <location>
        <begin position="120"/>
        <end position="174"/>
    </location>
</feature>
<dbReference type="InterPro" id="IPR010920">
    <property type="entry name" value="LSM_dom_sf"/>
</dbReference>
<evidence type="ECO:0000259" key="10">
    <source>
        <dbReference type="Pfam" id="PF21088"/>
    </source>
</evidence>
<dbReference type="InterPro" id="IPR049278">
    <property type="entry name" value="MS_channel_C"/>
</dbReference>
<dbReference type="Pfam" id="PF21082">
    <property type="entry name" value="MS_channel_3rd"/>
    <property type="match status" value="1"/>
</dbReference>